<feature type="region of interest" description="Disordered" evidence="1">
    <location>
        <begin position="32"/>
        <end position="51"/>
    </location>
</feature>
<reference evidence="2 3" key="1">
    <citation type="submission" date="2021-06" db="EMBL/GenBank/DDBJ databases">
        <authorList>
            <person name="Palmer J.M."/>
        </authorList>
    </citation>
    <scope>NUCLEOTIDE SEQUENCE [LARGE SCALE GENOMIC DNA]</scope>
    <source>
        <strain evidence="2 3">XC_2019</strain>
        <tissue evidence="2">Muscle</tissue>
    </source>
</reference>
<feature type="non-terminal residue" evidence="2">
    <location>
        <position position="1"/>
    </location>
</feature>
<dbReference type="EMBL" id="JAHRIN010060019">
    <property type="protein sequence ID" value="MEQ2212598.1"/>
    <property type="molecule type" value="Genomic_DNA"/>
</dbReference>
<comment type="caution">
    <text evidence="2">The sequence shown here is derived from an EMBL/GenBank/DDBJ whole genome shotgun (WGS) entry which is preliminary data.</text>
</comment>
<sequence length="77" mass="8681">CSGIVEHVWWPVPISTLWVEIQPACPTLPQGKTCTSPLTEPRSSPWLQASSPWRSFPSRSLLTTKSKEPWTFTSLRS</sequence>
<accession>A0ABV0RWM2</accession>
<dbReference type="Proteomes" id="UP001434883">
    <property type="component" value="Unassembled WGS sequence"/>
</dbReference>
<keyword evidence="3" id="KW-1185">Reference proteome</keyword>
<feature type="non-terminal residue" evidence="2">
    <location>
        <position position="77"/>
    </location>
</feature>
<protein>
    <submittedName>
        <fullName evidence="2">Uncharacterized protein</fullName>
    </submittedName>
</protein>
<evidence type="ECO:0000313" key="3">
    <source>
        <dbReference type="Proteomes" id="UP001434883"/>
    </source>
</evidence>
<evidence type="ECO:0000256" key="1">
    <source>
        <dbReference type="SAM" id="MobiDB-lite"/>
    </source>
</evidence>
<proteinExistence type="predicted"/>
<gene>
    <name evidence="2" type="ORF">XENOCAPTIV_002055</name>
</gene>
<evidence type="ECO:0000313" key="2">
    <source>
        <dbReference type="EMBL" id="MEQ2212598.1"/>
    </source>
</evidence>
<name>A0ABV0RWM2_9TELE</name>
<organism evidence="2 3">
    <name type="scientific">Xenoophorus captivus</name>
    <dbReference type="NCBI Taxonomy" id="1517983"/>
    <lineage>
        <taxon>Eukaryota</taxon>
        <taxon>Metazoa</taxon>
        <taxon>Chordata</taxon>
        <taxon>Craniata</taxon>
        <taxon>Vertebrata</taxon>
        <taxon>Euteleostomi</taxon>
        <taxon>Actinopterygii</taxon>
        <taxon>Neopterygii</taxon>
        <taxon>Teleostei</taxon>
        <taxon>Neoteleostei</taxon>
        <taxon>Acanthomorphata</taxon>
        <taxon>Ovalentaria</taxon>
        <taxon>Atherinomorphae</taxon>
        <taxon>Cyprinodontiformes</taxon>
        <taxon>Goodeidae</taxon>
        <taxon>Xenoophorus</taxon>
    </lineage>
</organism>